<name>A0A1I1BS62_9PSEU</name>
<evidence type="ECO:0000256" key="9">
    <source>
        <dbReference type="SAM" id="Phobius"/>
    </source>
</evidence>
<dbReference type="PANTHER" id="PTHR35011:SF11">
    <property type="entry name" value="TRAP TRANSPORTER SMALL PERMEASE PROTEIN"/>
    <property type="match status" value="1"/>
</dbReference>
<sequence>MSQRGLPRPAARIYRLSLSVVDRATDVLTLAALVAMVVVVTWQVFCRYVLGFTPVWASETALLLLGWVAFLGIAKGIREHSHIALGMLVDRLPRPLRLVTLRLAPLLMAVFGVYLIVQGGEFTQLMMSSTLPATGLPTSVQYAAMPVAGVLILLYSALQLFGLLPLDGADNGSAQGPSSSGQSLRDEDIR</sequence>
<evidence type="ECO:0000256" key="8">
    <source>
        <dbReference type="ARBA" id="ARBA00038436"/>
    </source>
</evidence>
<gene>
    <name evidence="11" type="ORF">SAMN05216266_116123</name>
</gene>
<protein>
    <submittedName>
        <fullName evidence="11">TRAP-type C4-dicarboxylate transport system, small permease component</fullName>
    </submittedName>
</protein>
<evidence type="ECO:0000256" key="7">
    <source>
        <dbReference type="ARBA" id="ARBA00023136"/>
    </source>
</evidence>
<keyword evidence="6 9" id="KW-1133">Transmembrane helix</keyword>
<comment type="subcellular location">
    <subcellularLocation>
        <location evidence="1">Cell inner membrane</location>
        <topology evidence="1">Multi-pass membrane protein</topology>
    </subcellularLocation>
</comment>
<dbReference type="GO" id="GO:0022857">
    <property type="term" value="F:transmembrane transporter activity"/>
    <property type="evidence" value="ECO:0007669"/>
    <property type="project" value="TreeGrafter"/>
</dbReference>
<feature type="transmembrane region" description="Helical" evidence="9">
    <location>
        <begin position="140"/>
        <end position="158"/>
    </location>
</feature>
<dbReference type="Proteomes" id="UP000243799">
    <property type="component" value="Unassembled WGS sequence"/>
</dbReference>
<dbReference type="Pfam" id="PF04290">
    <property type="entry name" value="DctQ"/>
    <property type="match status" value="1"/>
</dbReference>
<evidence type="ECO:0000256" key="5">
    <source>
        <dbReference type="ARBA" id="ARBA00022692"/>
    </source>
</evidence>
<feature type="transmembrane region" description="Helical" evidence="9">
    <location>
        <begin position="27"/>
        <end position="50"/>
    </location>
</feature>
<dbReference type="InterPro" id="IPR055348">
    <property type="entry name" value="DctQ"/>
</dbReference>
<evidence type="ECO:0000256" key="6">
    <source>
        <dbReference type="ARBA" id="ARBA00022989"/>
    </source>
</evidence>
<keyword evidence="5 9" id="KW-0812">Transmembrane</keyword>
<dbReference type="InterPro" id="IPR007387">
    <property type="entry name" value="TRAP_DctQ"/>
</dbReference>
<organism evidence="11 12">
    <name type="scientific">Amycolatopsis marina</name>
    <dbReference type="NCBI Taxonomy" id="490629"/>
    <lineage>
        <taxon>Bacteria</taxon>
        <taxon>Bacillati</taxon>
        <taxon>Actinomycetota</taxon>
        <taxon>Actinomycetes</taxon>
        <taxon>Pseudonocardiales</taxon>
        <taxon>Pseudonocardiaceae</taxon>
        <taxon>Amycolatopsis</taxon>
    </lineage>
</organism>
<accession>A0A1I1BS62</accession>
<comment type="similarity">
    <text evidence="8">Belongs to the TRAP transporter small permease family.</text>
</comment>
<dbReference type="OrthoDB" id="2085311at2"/>
<evidence type="ECO:0000313" key="11">
    <source>
        <dbReference type="EMBL" id="SFB52997.1"/>
    </source>
</evidence>
<keyword evidence="2" id="KW-0813">Transport</keyword>
<evidence type="ECO:0000256" key="4">
    <source>
        <dbReference type="ARBA" id="ARBA00022519"/>
    </source>
</evidence>
<dbReference type="GO" id="GO:0015740">
    <property type="term" value="P:C4-dicarboxylate transport"/>
    <property type="evidence" value="ECO:0007669"/>
    <property type="project" value="TreeGrafter"/>
</dbReference>
<dbReference type="PANTHER" id="PTHR35011">
    <property type="entry name" value="2,3-DIKETO-L-GULONATE TRAP TRANSPORTER SMALL PERMEASE PROTEIN YIAM"/>
    <property type="match status" value="1"/>
</dbReference>
<proteinExistence type="inferred from homology"/>
<feature type="transmembrane region" description="Helical" evidence="9">
    <location>
        <begin position="98"/>
        <end position="120"/>
    </location>
</feature>
<evidence type="ECO:0000256" key="2">
    <source>
        <dbReference type="ARBA" id="ARBA00022448"/>
    </source>
</evidence>
<keyword evidence="3" id="KW-1003">Cell membrane</keyword>
<keyword evidence="12" id="KW-1185">Reference proteome</keyword>
<evidence type="ECO:0000256" key="1">
    <source>
        <dbReference type="ARBA" id="ARBA00004429"/>
    </source>
</evidence>
<feature type="domain" description="Tripartite ATP-independent periplasmic transporters DctQ component" evidence="10">
    <location>
        <begin position="36"/>
        <end position="164"/>
    </location>
</feature>
<dbReference type="EMBL" id="FOKG01000016">
    <property type="protein sequence ID" value="SFB52997.1"/>
    <property type="molecule type" value="Genomic_DNA"/>
</dbReference>
<evidence type="ECO:0000259" key="10">
    <source>
        <dbReference type="Pfam" id="PF04290"/>
    </source>
</evidence>
<evidence type="ECO:0000256" key="3">
    <source>
        <dbReference type="ARBA" id="ARBA00022475"/>
    </source>
</evidence>
<keyword evidence="4" id="KW-0997">Cell inner membrane</keyword>
<reference evidence="12" key="1">
    <citation type="submission" date="2016-10" db="EMBL/GenBank/DDBJ databases">
        <authorList>
            <person name="Varghese N."/>
            <person name="Submissions S."/>
        </authorList>
    </citation>
    <scope>NUCLEOTIDE SEQUENCE [LARGE SCALE GENOMIC DNA]</scope>
    <source>
        <strain evidence="12">CGMCC 4.3568</strain>
    </source>
</reference>
<evidence type="ECO:0000313" key="12">
    <source>
        <dbReference type="Proteomes" id="UP000243799"/>
    </source>
</evidence>
<feature type="transmembrane region" description="Helical" evidence="9">
    <location>
        <begin position="56"/>
        <end position="77"/>
    </location>
</feature>
<dbReference type="GO" id="GO:0005886">
    <property type="term" value="C:plasma membrane"/>
    <property type="evidence" value="ECO:0007669"/>
    <property type="project" value="UniProtKB-SubCell"/>
</dbReference>
<dbReference type="AlphaFoldDB" id="A0A1I1BS62"/>
<keyword evidence="7 9" id="KW-0472">Membrane</keyword>
<dbReference type="STRING" id="490629.SAMN05216266_116123"/>